<dbReference type="InterPro" id="IPR036866">
    <property type="entry name" value="RibonucZ/Hydroxyglut_hydro"/>
</dbReference>
<evidence type="ECO:0000259" key="1">
    <source>
        <dbReference type="SMART" id="SM00849"/>
    </source>
</evidence>
<gene>
    <name evidence="2" type="ORF">Cch02nite_54120</name>
</gene>
<sequence>MASLTWSTYLAPPKPVVAQRFAPGETAEVWSPTSATLIQGERDAVLVDALLTVREGRALADWVAAAGRNLTTIYITHGHGDHFFGAAAVLARFPSARLVALPAVLDKMRQQVDDQVLDGVWRPRFPGQLAERPPVAEALTGHTVELEGTDLVAVELGHTDTDGTTALHVPSIGLVVAGDSVYNDVHPHLAESRGGGIAAWLAALDTISALRPSTVIAGHKREGADDSPDHIGHTRDYLRYFDEAQQRAGSARQLYDVMIERYPDRVNRAVAWKAAEAYKG</sequence>
<dbReference type="InterPro" id="IPR001279">
    <property type="entry name" value="Metallo-B-lactamas"/>
</dbReference>
<organism evidence="2 3">
    <name type="scientific">Catellatospora chokoriensis</name>
    <dbReference type="NCBI Taxonomy" id="310353"/>
    <lineage>
        <taxon>Bacteria</taxon>
        <taxon>Bacillati</taxon>
        <taxon>Actinomycetota</taxon>
        <taxon>Actinomycetes</taxon>
        <taxon>Micromonosporales</taxon>
        <taxon>Micromonosporaceae</taxon>
        <taxon>Catellatospora</taxon>
    </lineage>
</organism>
<dbReference type="PANTHER" id="PTHR42951:SF14">
    <property type="entry name" value="METALLO-BETA-LACTAMASE SUPERFAMILY PROTEIN"/>
    <property type="match status" value="1"/>
</dbReference>
<reference evidence="2 3" key="1">
    <citation type="submission" date="2021-01" db="EMBL/GenBank/DDBJ databases">
        <title>Whole genome shotgun sequence of Catellatospora chokoriensis NBRC 107358.</title>
        <authorList>
            <person name="Komaki H."/>
            <person name="Tamura T."/>
        </authorList>
    </citation>
    <scope>NUCLEOTIDE SEQUENCE [LARGE SCALE GENOMIC DNA]</scope>
    <source>
        <strain evidence="2 3">NBRC 107358</strain>
    </source>
</reference>
<comment type="caution">
    <text evidence="2">The sequence shown here is derived from an EMBL/GenBank/DDBJ whole genome shotgun (WGS) entry which is preliminary data.</text>
</comment>
<dbReference type="RefSeq" id="WP_191837222.1">
    <property type="nucleotide sequence ID" value="NZ_BAAALB010000001.1"/>
</dbReference>
<proteinExistence type="predicted"/>
<dbReference type="Gene3D" id="3.60.15.10">
    <property type="entry name" value="Ribonuclease Z/Hydroxyacylglutathione hydrolase-like"/>
    <property type="match status" value="1"/>
</dbReference>
<dbReference type="EMBL" id="BONG01000039">
    <property type="protein sequence ID" value="GIF91968.1"/>
    <property type="molecule type" value="Genomic_DNA"/>
</dbReference>
<dbReference type="SMART" id="SM00849">
    <property type="entry name" value="Lactamase_B"/>
    <property type="match status" value="1"/>
</dbReference>
<evidence type="ECO:0000313" key="3">
    <source>
        <dbReference type="Proteomes" id="UP000619293"/>
    </source>
</evidence>
<name>A0A8J3K883_9ACTN</name>
<dbReference type="Pfam" id="PF00753">
    <property type="entry name" value="Lactamase_B"/>
    <property type="match status" value="1"/>
</dbReference>
<dbReference type="Proteomes" id="UP000619293">
    <property type="component" value="Unassembled WGS sequence"/>
</dbReference>
<dbReference type="AlphaFoldDB" id="A0A8J3K883"/>
<dbReference type="InterPro" id="IPR050855">
    <property type="entry name" value="NDM-1-like"/>
</dbReference>
<evidence type="ECO:0000313" key="2">
    <source>
        <dbReference type="EMBL" id="GIF91968.1"/>
    </source>
</evidence>
<protein>
    <submittedName>
        <fullName evidence="2">MBL fold metallo-hydrolase</fullName>
    </submittedName>
</protein>
<dbReference type="PANTHER" id="PTHR42951">
    <property type="entry name" value="METALLO-BETA-LACTAMASE DOMAIN-CONTAINING"/>
    <property type="match status" value="1"/>
</dbReference>
<feature type="domain" description="Metallo-beta-lactamase" evidence="1">
    <location>
        <begin position="32"/>
        <end position="219"/>
    </location>
</feature>
<keyword evidence="3" id="KW-1185">Reference proteome</keyword>
<accession>A0A8J3K883</accession>
<dbReference type="SUPFAM" id="SSF56281">
    <property type="entry name" value="Metallo-hydrolase/oxidoreductase"/>
    <property type="match status" value="1"/>
</dbReference>
<dbReference type="CDD" id="cd07739">
    <property type="entry name" value="metallo-hydrolase-like_MBL-fold"/>
    <property type="match status" value="1"/>
</dbReference>